<gene>
    <name evidence="2" type="ORF">LDAN0321_LOCUS2134</name>
</gene>
<proteinExistence type="predicted"/>
<organism evidence="2">
    <name type="scientific">Leptocylindrus danicus</name>
    <dbReference type="NCBI Taxonomy" id="163516"/>
    <lineage>
        <taxon>Eukaryota</taxon>
        <taxon>Sar</taxon>
        <taxon>Stramenopiles</taxon>
        <taxon>Ochrophyta</taxon>
        <taxon>Bacillariophyta</taxon>
        <taxon>Coscinodiscophyceae</taxon>
        <taxon>Chaetocerotophycidae</taxon>
        <taxon>Leptocylindrales</taxon>
        <taxon>Leptocylindraceae</taxon>
        <taxon>Leptocylindrus</taxon>
    </lineage>
</organism>
<dbReference type="EMBL" id="HBGY01003394">
    <property type="protein sequence ID" value="CAD9559569.1"/>
    <property type="molecule type" value="Transcribed_RNA"/>
</dbReference>
<reference evidence="2" key="1">
    <citation type="submission" date="2021-01" db="EMBL/GenBank/DDBJ databases">
        <authorList>
            <person name="Corre E."/>
            <person name="Pelletier E."/>
            <person name="Niang G."/>
            <person name="Scheremetjew M."/>
            <person name="Finn R."/>
            <person name="Kale V."/>
            <person name="Holt S."/>
            <person name="Cochrane G."/>
            <person name="Meng A."/>
            <person name="Brown T."/>
            <person name="Cohen L."/>
        </authorList>
    </citation>
    <scope>NUCLEOTIDE SEQUENCE</scope>
    <source>
        <strain evidence="2">B650</strain>
    </source>
</reference>
<accession>A0A7S2JXZ9</accession>
<evidence type="ECO:0000313" key="2">
    <source>
        <dbReference type="EMBL" id="CAD9559569.1"/>
    </source>
</evidence>
<sequence length="257" mass="28765">MADTWDDSDDDAWDASDDEIEARLNNLNTKDEAPKFDDEEDLAVKERAAQEELKKTQLKAKGSALAAKKAAEQARKEEEEIARQVLKMEAEMEANMTPEERRKLERQRVEEADHALTDDLFGAVEAASGKGQVAVSAGDKVVMKDLKDHLKHARQIGTCVKDHGKAHLTIAFLKEVVQQCKEVIGDDEISELIKCCNVIKNDKVLAAKKKVKGQAQKAKKDKAAEAKAKKIQQEMFGESDTYDQYDAYGDAYEDDFF</sequence>
<dbReference type="InterPro" id="IPR013906">
    <property type="entry name" value="eIF3j"/>
</dbReference>
<dbReference type="PANTHER" id="PTHR21681:SF0">
    <property type="entry name" value="EUKARYOTIC TRANSLATION INITIATION FACTOR 3 SUBUNIT J"/>
    <property type="match status" value="1"/>
</dbReference>
<protein>
    <recommendedName>
        <fullName evidence="3">Eukaryotic translation initiation factor 3 30 kDa subunit</fullName>
    </recommendedName>
</protein>
<feature type="coiled-coil region" evidence="1">
    <location>
        <begin position="64"/>
        <end position="91"/>
    </location>
</feature>
<keyword evidence="1" id="KW-0175">Coiled coil</keyword>
<dbReference type="PANTHER" id="PTHR21681">
    <property type="entry name" value="EUKARYOTIC TRANSLATION INITIATION FACTOR 3 SUBUNIT J"/>
    <property type="match status" value="1"/>
</dbReference>
<dbReference type="Pfam" id="PF08597">
    <property type="entry name" value="eIF3_subunit"/>
    <property type="match status" value="1"/>
</dbReference>
<dbReference type="AlphaFoldDB" id="A0A7S2JXZ9"/>
<name>A0A7S2JXZ9_9STRA</name>
<dbReference type="GO" id="GO:0005852">
    <property type="term" value="C:eukaryotic translation initiation factor 3 complex"/>
    <property type="evidence" value="ECO:0007669"/>
    <property type="project" value="InterPro"/>
</dbReference>
<evidence type="ECO:0000256" key="1">
    <source>
        <dbReference type="SAM" id="Coils"/>
    </source>
</evidence>
<evidence type="ECO:0008006" key="3">
    <source>
        <dbReference type="Google" id="ProtNLM"/>
    </source>
</evidence>
<dbReference type="GO" id="GO:0003743">
    <property type="term" value="F:translation initiation factor activity"/>
    <property type="evidence" value="ECO:0007669"/>
    <property type="project" value="InterPro"/>
</dbReference>